<evidence type="ECO:0000256" key="1">
    <source>
        <dbReference type="ARBA" id="ARBA00006484"/>
    </source>
</evidence>
<dbReference type="GO" id="GO:0004090">
    <property type="term" value="F:carbonyl reductase (NADPH) activity"/>
    <property type="evidence" value="ECO:0007669"/>
    <property type="project" value="TreeGrafter"/>
</dbReference>
<dbReference type="AlphaFoldDB" id="A0A9W7W426"/>
<keyword evidence="2" id="KW-0521">NADP</keyword>
<dbReference type="EMBL" id="RIBY02001112">
    <property type="protein sequence ID" value="KAH9832755.1"/>
    <property type="molecule type" value="Genomic_DNA"/>
</dbReference>
<dbReference type="Proteomes" id="UP001138500">
    <property type="component" value="Unassembled WGS sequence"/>
</dbReference>
<dbReference type="Gene3D" id="3.40.50.720">
    <property type="entry name" value="NAD(P)-binding Rossmann-like Domain"/>
    <property type="match status" value="1"/>
</dbReference>
<organism evidence="3 4">
    <name type="scientific">Teratosphaeria destructans</name>
    <dbReference type="NCBI Taxonomy" id="418781"/>
    <lineage>
        <taxon>Eukaryota</taxon>
        <taxon>Fungi</taxon>
        <taxon>Dikarya</taxon>
        <taxon>Ascomycota</taxon>
        <taxon>Pezizomycotina</taxon>
        <taxon>Dothideomycetes</taxon>
        <taxon>Dothideomycetidae</taxon>
        <taxon>Mycosphaerellales</taxon>
        <taxon>Teratosphaeriaceae</taxon>
        <taxon>Teratosphaeria</taxon>
    </lineage>
</organism>
<name>A0A9W7W426_9PEZI</name>
<reference evidence="3 4" key="1">
    <citation type="journal article" date="2018" name="IMA Fungus">
        <title>IMA Genome-F 10: Nine draft genome sequences of Claviceps purpurea s.lat., including C. arundinis, C. humidiphila, and C. cf. spartinae, pseudomolecules for the pitch canker pathogen Fusarium circinatum, draft genome of Davidsoniella eucalypti, Grosmannia galeiformis, Quambalaria eucalypti, and Teratosphaeria destructans.</title>
        <authorList>
            <person name="Wingfield B.D."/>
            <person name="Liu M."/>
            <person name="Nguyen H.D."/>
            <person name="Lane F.A."/>
            <person name="Morgan S.W."/>
            <person name="De Vos L."/>
            <person name="Wilken P.M."/>
            <person name="Duong T.A."/>
            <person name="Aylward J."/>
            <person name="Coetzee M.P."/>
            <person name="Dadej K."/>
            <person name="De Beer Z.W."/>
            <person name="Findlay W."/>
            <person name="Havenga M."/>
            <person name="Kolarik M."/>
            <person name="Menzies J.G."/>
            <person name="Naidoo K."/>
            <person name="Pochopski O."/>
            <person name="Shoukouhi P."/>
            <person name="Santana Q.C."/>
            <person name="Seifert K.A."/>
            <person name="Soal N."/>
            <person name="Steenkamp E.T."/>
            <person name="Tatham C.T."/>
            <person name="van der Nest M.A."/>
            <person name="Wingfield M.J."/>
        </authorList>
    </citation>
    <scope>NUCLEOTIDE SEQUENCE [LARGE SCALE GENOMIC DNA]</scope>
    <source>
        <strain evidence="3">CMW44962</strain>
    </source>
</reference>
<dbReference type="InterPro" id="IPR051737">
    <property type="entry name" value="L-xylulose/Carbonyl_redctase"/>
</dbReference>
<reference evidence="3 4" key="2">
    <citation type="journal article" date="2021" name="Curr. Genet.">
        <title>Genetic response to nitrogen starvation in the aggressive Eucalyptus foliar pathogen Teratosphaeria destructans.</title>
        <authorList>
            <person name="Havenga M."/>
            <person name="Wingfield B.D."/>
            <person name="Wingfield M.J."/>
            <person name="Dreyer L.L."/>
            <person name="Roets F."/>
            <person name="Aylward J."/>
        </authorList>
    </citation>
    <scope>NUCLEOTIDE SEQUENCE [LARGE SCALE GENOMIC DNA]</scope>
    <source>
        <strain evidence="3">CMW44962</strain>
    </source>
</reference>
<dbReference type="InterPro" id="IPR002347">
    <property type="entry name" value="SDR_fam"/>
</dbReference>
<evidence type="ECO:0000313" key="4">
    <source>
        <dbReference type="Proteomes" id="UP001138500"/>
    </source>
</evidence>
<keyword evidence="4" id="KW-1185">Reference proteome</keyword>
<dbReference type="PRINTS" id="PR00080">
    <property type="entry name" value="SDRFAMILY"/>
</dbReference>
<evidence type="ECO:0000313" key="3">
    <source>
        <dbReference type="EMBL" id="KAH9832755.1"/>
    </source>
</evidence>
<dbReference type="OrthoDB" id="1274115at2759"/>
<evidence type="ECO:0000256" key="2">
    <source>
        <dbReference type="ARBA" id="ARBA00022857"/>
    </source>
</evidence>
<gene>
    <name evidence="3" type="ORF">Tdes44962_MAKER00235</name>
</gene>
<dbReference type="Pfam" id="PF13561">
    <property type="entry name" value="adh_short_C2"/>
    <property type="match status" value="1"/>
</dbReference>
<dbReference type="GO" id="GO:0006006">
    <property type="term" value="P:glucose metabolic process"/>
    <property type="evidence" value="ECO:0007669"/>
    <property type="project" value="TreeGrafter"/>
</dbReference>
<comment type="similarity">
    <text evidence="1">Belongs to the short-chain dehydrogenases/reductases (SDR) family.</text>
</comment>
<accession>A0A9W7W426</accession>
<sequence length="146" mass="15654">MGSFHTSKAFFRLYSPHAKEAASRSRPPPGGRIVNVASQAAHVALDGHGPYCASKAGLIALTKYMANEWAPQGITANTVSPGVILTAMGRKAWADEAVKARHLMEIPTRRFAEAEEVAAAMETRCQEESGMINGADLRIDGGFTIR</sequence>
<dbReference type="PANTHER" id="PTHR44252">
    <property type="entry name" value="D-ERYTHRULOSE REDUCTASE"/>
    <property type="match status" value="1"/>
</dbReference>
<dbReference type="InterPro" id="IPR036291">
    <property type="entry name" value="NAD(P)-bd_dom_sf"/>
</dbReference>
<dbReference type="PANTHER" id="PTHR44252:SF3">
    <property type="entry name" value="D-ERYTHRULOSE REDUCTASE-RELATED"/>
    <property type="match status" value="1"/>
</dbReference>
<dbReference type="PRINTS" id="PR00081">
    <property type="entry name" value="GDHRDH"/>
</dbReference>
<dbReference type="GO" id="GO:0050038">
    <property type="term" value="F:L-xylulose reductase (NADPH) activity"/>
    <property type="evidence" value="ECO:0007669"/>
    <property type="project" value="TreeGrafter"/>
</dbReference>
<protein>
    <submittedName>
        <fullName evidence="3">Short chain dehydrogenase</fullName>
    </submittedName>
</protein>
<proteinExistence type="inferred from homology"/>
<comment type="caution">
    <text evidence="3">The sequence shown here is derived from an EMBL/GenBank/DDBJ whole genome shotgun (WGS) entry which is preliminary data.</text>
</comment>
<dbReference type="GO" id="GO:0005997">
    <property type="term" value="P:xylulose metabolic process"/>
    <property type="evidence" value="ECO:0007669"/>
    <property type="project" value="TreeGrafter"/>
</dbReference>
<dbReference type="SUPFAM" id="SSF51735">
    <property type="entry name" value="NAD(P)-binding Rossmann-fold domains"/>
    <property type="match status" value="1"/>
</dbReference>